<reference evidence="3 4" key="1">
    <citation type="submission" date="2017-06" db="EMBL/GenBank/DDBJ databases">
        <title>Ensifer strains isolated from leguminous trees and herbs display diverse denitrification phenotypes with some acting as strong N2O sinks.</title>
        <authorList>
            <person name="Woliy K."/>
            <person name="Mania D."/>
            <person name="Bakken L.R."/>
            <person name="Frostegard A."/>
        </authorList>
    </citation>
    <scope>NUCLEOTIDE SEQUENCE [LARGE SCALE GENOMIC DNA]</scope>
    <source>
        <strain evidence="3 4">AC50a</strain>
    </source>
</reference>
<gene>
    <name evidence="3" type="ORF">CEJ86_33355</name>
</gene>
<dbReference type="EMBL" id="NJGD01000073">
    <property type="protein sequence ID" value="PJR07770.1"/>
    <property type="molecule type" value="Genomic_DNA"/>
</dbReference>
<feature type="domain" description="Terminase large subunit GpA endonuclease" evidence="2">
    <location>
        <begin position="149"/>
        <end position="204"/>
    </location>
</feature>
<dbReference type="InterPro" id="IPR046454">
    <property type="entry name" value="GpA_endonuclease"/>
</dbReference>
<feature type="domain" description="Phage terminase large subunit GpA ATPase" evidence="1">
    <location>
        <begin position="3"/>
        <end position="107"/>
    </location>
</feature>
<evidence type="ECO:0000313" key="3">
    <source>
        <dbReference type="EMBL" id="PJR07770.1"/>
    </source>
</evidence>
<dbReference type="RefSeq" id="WP_198516964.1">
    <property type="nucleotide sequence ID" value="NZ_NJGD01000073.1"/>
</dbReference>
<protein>
    <submittedName>
        <fullName evidence="3">Terminase</fullName>
    </submittedName>
</protein>
<evidence type="ECO:0000259" key="1">
    <source>
        <dbReference type="Pfam" id="PF05876"/>
    </source>
</evidence>
<dbReference type="GO" id="GO:0004519">
    <property type="term" value="F:endonuclease activity"/>
    <property type="evidence" value="ECO:0007669"/>
    <property type="project" value="InterPro"/>
</dbReference>
<feature type="non-terminal residue" evidence="3">
    <location>
        <position position="205"/>
    </location>
</feature>
<dbReference type="Proteomes" id="UP000231987">
    <property type="component" value="Unassembled WGS sequence"/>
</dbReference>
<accession>A0A2J0YSR7</accession>
<evidence type="ECO:0000259" key="2">
    <source>
        <dbReference type="Pfam" id="PF20454"/>
    </source>
</evidence>
<evidence type="ECO:0000313" key="4">
    <source>
        <dbReference type="Proteomes" id="UP000231987"/>
    </source>
</evidence>
<dbReference type="AlphaFoldDB" id="A0A2J0YSR7"/>
<name>A0A2J0YSR7_RHIML</name>
<sequence length="205" mass="23208">AGGGPPIDLAEERQAEFSTNSLTVLACSPTVAGRSAIEASYDESDQRKPFVECPHCQTWQTLEWDRVRFEKDETDKIAPSTARIECVSCEKPWTESQRLISIRRIEWRQTRTFTCCGERQSPERWAPEAYGVRRALCSHCGSLAVPNAHAGFQASKLYAPKQTIRETVAKFARALRRGPEALRTFFNTQLARTWKEGADAPEWED</sequence>
<dbReference type="InterPro" id="IPR046453">
    <property type="entry name" value="GpA_ATPase"/>
</dbReference>
<comment type="caution">
    <text evidence="3">The sequence shown here is derived from an EMBL/GenBank/DDBJ whole genome shotgun (WGS) entry which is preliminary data.</text>
</comment>
<feature type="non-terminal residue" evidence="3">
    <location>
        <position position="1"/>
    </location>
</feature>
<dbReference type="GO" id="GO:0016887">
    <property type="term" value="F:ATP hydrolysis activity"/>
    <property type="evidence" value="ECO:0007669"/>
    <property type="project" value="InterPro"/>
</dbReference>
<dbReference type="Pfam" id="PF20454">
    <property type="entry name" value="GpA_nuclease"/>
    <property type="match status" value="1"/>
</dbReference>
<proteinExistence type="predicted"/>
<organism evidence="3 4">
    <name type="scientific">Rhizobium meliloti</name>
    <name type="common">Ensifer meliloti</name>
    <name type="synonym">Sinorhizobium meliloti</name>
    <dbReference type="NCBI Taxonomy" id="382"/>
    <lineage>
        <taxon>Bacteria</taxon>
        <taxon>Pseudomonadati</taxon>
        <taxon>Pseudomonadota</taxon>
        <taxon>Alphaproteobacteria</taxon>
        <taxon>Hyphomicrobiales</taxon>
        <taxon>Rhizobiaceae</taxon>
        <taxon>Sinorhizobium/Ensifer group</taxon>
        <taxon>Sinorhizobium</taxon>
    </lineage>
</organism>
<dbReference type="Pfam" id="PF05876">
    <property type="entry name" value="GpA_ATPase"/>
    <property type="match status" value="1"/>
</dbReference>